<dbReference type="InterPro" id="IPR010982">
    <property type="entry name" value="Lambda_DNA-bd_dom_sf"/>
</dbReference>
<dbReference type="Proteomes" id="UP000321807">
    <property type="component" value="Chromosome"/>
</dbReference>
<sequence>MSATIELFEQYKQSIGVHADRLAAQALGVKSKTVSNWRTRGSQAEPWLIEKMCETLGHDATPWLIRALAEQATGPHNRKVWMRVGKGLGYKIAGVVTLLGAHVALLSRLANGEFQGVTNTALNLQQVFDFMGSAFAG</sequence>
<evidence type="ECO:0000313" key="2">
    <source>
        <dbReference type="Proteomes" id="UP000321807"/>
    </source>
</evidence>
<dbReference type="GO" id="GO:0003677">
    <property type="term" value="F:DNA binding"/>
    <property type="evidence" value="ECO:0007669"/>
    <property type="project" value="InterPro"/>
</dbReference>
<dbReference type="AlphaFoldDB" id="A0A5B9DVG4"/>
<reference evidence="1 2" key="1">
    <citation type="submission" date="2019-08" db="EMBL/GenBank/DDBJ databases">
        <title>Complete genome sequence of Rhodanobacter glycinis strain T01E-68 isolated from tomato root.</title>
        <authorList>
            <person name="Weon H.-Y."/>
            <person name="Lee S.A."/>
        </authorList>
    </citation>
    <scope>NUCLEOTIDE SEQUENCE [LARGE SCALE GENOMIC DNA]</scope>
    <source>
        <strain evidence="1 2">T01E-68</strain>
    </source>
</reference>
<organism evidence="1 2">
    <name type="scientific">Rhodanobacter glycinis</name>
    <dbReference type="NCBI Taxonomy" id="582702"/>
    <lineage>
        <taxon>Bacteria</taxon>
        <taxon>Pseudomonadati</taxon>
        <taxon>Pseudomonadota</taxon>
        <taxon>Gammaproteobacteria</taxon>
        <taxon>Lysobacterales</taxon>
        <taxon>Rhodanobacteraceae</taxon>
        <taxon>Rhodanobacter</taxon>
    </lineage>
</organism>
<dbReference type="RefSeq" id="WP_147625970.1">
    <property type="nucleotide sequence ID" value="NZ_CP042807.1"/>
</dbReference>
<dbReference type="EMBL" id="CP042807">
    <property type="protein sequence ID" value="QEE23188.1"/>
    <property type="molecule type" value="Genomic_DNA"/>
</dbReference>
<dbReference type="Gene3D" id="1.10.260.40">
    <property type="entry name" value="lambda repressor-like DNA-binding domains"/>
    <property type="match status" value="1"/>
</dbReference>
<proteinExistence type="predicted"/>
<evidence type="ECO:0000313" key="1">
    <source>
        <dbReference type="EMBL" id="QEE23188.1"/>
    </source>
</evidence>
<evidence type="ECO:0008006" key="3">
    <source>
        <dbReference type="Google" id="ProtNLM"/>
    </source>
</evidence>
<dbReference type="KEGG" id="rgl:CS053_00760"/>
<name>A0A5B9DVG4_9GAMM</name>
<gene>
    <name evidence="1" type="ORF">CS053_00760</name>
</gene>
<accession>A0A5B9DVG4</accession>
<protein>
    <recommendedName>
        <fullName evidence="3">Bacteriophage CI repressor helix-turn-helix domain-containing protein</fullName>
    </recommendedName>
</protein>